<feature type="compositionally biased region" description="Polar residues" evidence="1">
    <location>
        <begin position="1"/>
        <end position="22"/>
    </location>
</feature>
<feature type="region of interest" description="Disordered" evidence="1">
    <location>
        <begin position="285"/>
        <end position="325"/>
    </location>
</feature>
<comment type="caution">
    <text evidence="3">The sequence shown here is derived from an EMBL/GenBank/DDBJ whole genome shotgun (WGS) entry which is preliminary data.</text>
</comment>
<evidence type="ECO:0000259" key="2">
    <source>
        <dbReference type="Pfam" id="PF07727"/>
    </source>
</evidence>
<feature type="compositionally biased region" description="Basic and acidic residues" evidence="1">
    <location>
        <begin position="285"/>
        <end position="295"/>
    </location>
</feature>
<reference evidence="3" key="1">
    <citation type="journal article" date="2019" name="Sci. Rep.">
        <title>Draft genome of Tanacetum cinerariifolium, the natural source of mosquito coil.</title>
        <authorList>
            <person name="Yamashiro T."/>
            <person name="Shiraishi A."/>
            <person name="Satake H."/>
            <person name="Nakayama K."/>
        </authorList>
    </citation>
    <scope>NUCLEOTIDE SEQUENCE</scope>
</reference>
<feature type="region of interest" description="Disordered" evidence="1">
    <location>
        <begin position="1"/>
        <end position="26"/>
    </location>
</feature>
<gene>
    <name evidence="3" type="ORF">Tci_014170</name>
</gene>
<feature type="domain" description="Reverse transcriptase Ty1/copia-type" evidence="2">
    <location>
        <begin position="488"/>
        <end position="575"/>
    </location>
</feature>
<dbReference type="Pfam" id="PF07727">
    <property type="entry name" value="RVT_2"/>
    <property type="match status" value="1"/>
</dbReference>
<proteinExistence type="predicted"/>
<name>A0A6L2K095_TANCI</name>
<feature type="region of interest" description="Disordered" evidence="1">
    <location>
        <begin position="69"/>
        <end position="127"/>
    </location>
</feature>
<dbReference type="PANTHER" id="PTHR11439">
    <property type="entry name" value="GAG-POL-RELATED RETROTRANSPOSON"/>
    <property type="match status" value="1"/>
</dbReference>
<dbReference type="PANTHER" id="PTHR11439:SF495">
    <property type="entry name" value="REVERSE TRANSCRIPTASE, RNA-DEPENDENT DNA POLYMERASE-RELATED"/>
    <property type="match status" value="1"/>
</dbReference>
<feature type="compositionally biased region" description="Basic and acidic residues" evidence="1">
    <location>
        <begin position="72"/>
        <end position="81"/>
    </location>
</feature>
<protein>
    <submittedName>
        <fullName evidence="3">Copia-type Pol polyprotein</fullName>
    </submittedName>
</protein>
<dbReference type="CDD" id="cd09272">
    <property type="entry name" value="RNase_HI_RT_Ty1"/>
    <property type="match status" value="1"/>
</dbReference>
<dbReference type="EMBL" id="BKCJ010001537">
    <property type="protein sequence ID" value="GEU42192.1"/>
    <property type="molecule type" value="Genomic_DNA"/>
</dbReference>
<evidence type="ECO:0000256" key="1">
    <source>
        <dbReference type="SAM" id="MobiDB-lite"/>
    </source>
</evidence>
<organism evidence="3">
    <name type="scientific">Tanacetum cinerariifolium</name>
    <name type="common">Dalmatian daisy</name>
    <name type="synonym">Chrysanthemum cinerariifolium</name>
    <dbReference type="NCBI Taxonomy" id="118510"/>
    <lineage>
        <taxon>Eukaryota</taxon>
        <taxon>Viridiplantae</taxon>
        <taxon>Streptophyta</taxon>
        <taxon>Embryophyta</taxon>
        <taxon>Tracheophyta</taxon>
        <taxon>Spermatophyta</taxon>
        <taxon>Magnoliopsida</taxon>
        <taxon>eudicotyledons</taxon>
        <taxon>Gunneridae</taxon>
        <taxon>Pentapetalae</taxon>
        <taxon>asterids</taxon>
        <taxon>campanulids</taxon>
        <taxon>Asterales</taxon>
        <taxon>Asteraceae</taxon>
        <taxon>Asteroideae</taxon>
        <taxon>Anthemideae</taxon>
        <taxon>Anthemidinae</taxon>
        <taxon>Tanacetum</taxon>
    </lineage>
</organism>
<dbReference type="AlphaFoldDB" id="A0A6L2K095"/>
<dbReference type="InterPro" id="IPR013103">
    <property type="entry name" value="RVT_2"/>
</dbReference>
<evidence type="ECO:0000313" key="3">
    <source>
        <dbReference type="EMBL" id="GEU42192.1"/>
    </source>
</evidence>
<sequence length="817" mass="92538">METENALPSCSNPKAQQMQQNQDKAKKSCMVSFRQLHLHLKRLSQNDLQGSRTESGFKRAFATLSSQATETFTEKKVDTSKALDASSVDTKSSRIKSKEQDTSSISGNDAHDDDADNRPIYDEEPMSKVQTTAEIDVFAIGQQHTEQPEFNNEGEVVQNAEDCHDTSLKNELRKSTGNSVNTKFEKSSILRKPMLHPHRNQLVVRQPTAFKSERPRISKPRCDSQVDVNYDLSKPVTTHYLPKEKEAASAKPHHMITSSNTRISLKNMPRFSSNDMVHNHYLEEAKKRTQERSRNSEPSLMPSVRSQSTYNCSKPKPWINNQTTRNWPASKNSFVTTKTKCVFSANHDSCVTKFLKDVNSRAKVPSKKTMNKNKPVEPISVQQLQDVSSLADANVPSQQELDLLFGPLYDEFFITEEGEHLPDDEFTNPFCAPAQKVTKSSSHNIDPEMCMYALTVSTAELKNIKEAMADSAWIKAMQEELHQFDRLQDENQTVIRNKARLVAKGYVEEEGIDFEESFAPVARLEAVRIFFAYAAHKSFPIYQMDLKTEFLNGPLKEEVYVAQPDGFLDPDHPEKSLPSQGMAKYTIEILHKHGMDKGQNIGTPMAMKPKLDADLSGNPVDQTDYRSKIGSLMYLTSSRPDIVQAGSSFELTAFSDSNHAECIDSRKSTSRGIQFLGDKLVSWMSKKQNCTAMPSAKAEYVALSASCAQVMWMGTQLQDYGFNYNKIPLYFYSQSAIAISCNPVQHPRTKHIHTRYHFIKQQVENGIIELYFVRTEYQLADMFTKALPEDRFKYLVRRFGMRCLTTAELEVLAKESA</sequence>
<accession>A0A6L2K095</accession>